<protein>
    <submittedName>
        <fullName evidence="1">Uncharacterized protein</fullName>
    </submittedName>
</protein>
<dbReference type="EMBL" id="CP129118">
    <property type="protein sequence ID" value="WOV89237.1"/>
    <property type="molecule type" value="Genomic_DNA"/>
</dbReference>
<evidence type="ECO:0000313" key="2">
    <source>
        <dbReference type="Proteomes" id="UP001303902"/>
    </source>
</evidence>
<evidence type="ECO:0000313" key="1">
    <source>
        <dbReference type="EMBL" id="WOV89237.1"/>
    </source>
</evidence>
<name>A0ABZ0LAA5_9BACL</name>
<sequence>MMDFRSFSGKVIMINDFFVMQNDPDVGCFKLFTIDNGNGSVVNFVVEPTTYFVNHVNVKVGDRVTGFYDINVPVPMIYPPQYRAAVMAKEHKDEFVAVSFFNRQLISSDGSLQLNINSRTPILLENGQTFSGSPVNRNLIVVYSTTTRSIPAQTTPKQIVVMC</sequence>
<proteinExistence type="predicted"/>
<dbReference type="Proteomes" id="UP001303902">
    <property type="component" value="Chromosome"/>
</dbReference>
<accession>A0ABZ0LAA5</accession>
<organism evidence="1 2">
    <name type="scientific">Sporosarcina oncorhynchi</name>
    <dbReference type="NCBI Taxonomy" id="3056444"/>
    <lineage>
        <taxon>Bacteria</taxon>
        <taxon>Bacillati</taxon>
        <taxon>Bacillota</taxon>
        <taxon>Bacilli</taxon>
        <taxon>Bacillales</taxon>
        <taxon>Caryophanaceae</taxon>
        <taxon>Sporosarcina</taxon>
    </lineage>
</organism>
<keyword evidence="2" id="KW-1185">Reference proteome</keyword>
<gene>
    <name evidence="1" type="ORF">QWT69_12300</name>
</gene>
<reference evidence="1 2" key="1">
    <citation type="submission" date="2023-06" db="EMBL/GenBank/DDBJ databases">
        <title>Sporosarcina sp. nov., isolated from Korean tranditional fermented seafood 'Jeotgal'.</title>
        <authorList>
            <person name="Yang A.I."/>
            <person name="Shin N.-R."/>
        </authorList>
    </citation>
    <scope>NUCLEOTIDE SEQUENCE [LARGE SCALE GENOMIC DNA]</scope>
    <source>
        <strain evidence="1 2">T2O-4</strain>
    </source>
</reference>